<protein>
    <recommendedName>
        <fullName evidence="1">Protein kinase domain-containing protein</fullName>
    </recommendedName>
</protein>
<dbReference type="Pfam" id="PF07714">
    <property type="entry name" value="PK_Tyr_Ser-Thr"/>
    <property type="match status" value="1"/>
</dbReference>
<dbReference type="InterPro" id="IPR011009">
    <property type="entry name" value="Kinase-like_dom_sf"/>
</dbReference>
<accession>A0A397UNB9</accession>
<evidence type="ECO:0000313" key="3">
    <source>
        <dbReference type="Proteomes" id="UP000266673"/>
    </source>
</evidence>
<dbReference type="Gene3D" id="1.10.510.10">
    <property type="entry name" value="Transferase(Phosphotransferase) domain 1"/>
    <property type="match status" value="1"/>
</dbReference>
<dbReference type="InterPro" id="IPR000719">
    <property type="entry name" value="Prot_kinase_dom"/>
</dbReference>
<dbReference type="Proteomes" id="UP000266673">
    <property type="component" value="Unassembled WGS sequence"/>
</dbReference>
<reference evidence="2 3" key="1">
    <citation type="submission" date="2018-06" db="EMBL/GenBank/DDBJ databases">
        <title>Comparative genomics reveals the genomic features of Rhizophagus irregularis, R. cerebriforme, R. diaphanum and Gigaspora rosea, and their symbiotic lifestyle signature.</title>
        <authorList>
            <person name="Morin E."/>
            <person name="San Clemente H."/>
            <person name="Chen E.C.H."/>
            <person name="De La Providencia I."/>
            <person name="Hainaut M."/>
            <person name="Kuo A."/>
            <person name="Kohler A."/>
            <person name="Murat C."/>
            <person name="Tang N."/>
            <person name="Roy S."/>
            <person name="Loubradou J."/>
            <person name="Henrissat B."/>
            <person name="Grigoriev I.V."/>
            <person name="Corradi N."/>
            <person name="Roux C."/>
            <person name="Martin F.M."/>
        </authorList>
    </citation>
    <scope>NUCLEOTIDE SEQUENCE [LARGE SCALE GENOMIC DNA]</scope>
    <source>
        <strain evidence="2 3">DAOM 194757</strain>
    </source>
</reference>
<dbReference type="InterPro" id="IPR051681">
    <property type="entry name" value="Ser/Thr_Kinases-Pseudokinases"/>
</dbReference>
<dbReference type="PROSITE" id="PS50011">
    <property type="entry name" value="PROTEIN_KINASE_DOM"/>
    <property type="match status" value="1"/>
</dbReference>
<gene>
    <name evidence="2" type="ORF">C2G38_2206545</name>
</gene>
<evidence type="ECO:0000313" key="2">
    <source>
        <dbReference type="EMBL" id="RIB10289.1"/>
    </source>
</evidence>
<dbReference type="SUPFAM" id="SSF56112">
    <property type="entry name" value="Protein kinase-like (PK-like)"/>
    <property type="match status" value="1"/>
</dbReference>
<feature type="domain" description="Protein kinase" evidence="1">
    <location>
        <begin position="1"/>
        <end position="123"/>
    </location>
</feature>
<sequence length="178" mass="20322">MLILQFANDGNLRSYCSYLEGKVLNGLYKTAWTELLIKRDVKSDIYSLGVLLCELTSGVPPFYYLSKFKVAIEISRGKRDDFIQNTPRRYSNPYQECWSSNPNQRPTLEIILTELVDLSTETIELIANKIAADKNDVGKLSQQCPIRKVLQAFVWSFERPIGALSSRSELRAPVDHFP</sequence>
<evidence type="ECO:0000259" key="1">
    <source>
        <dbReference type="PROSITE" id="PS50011"/>
    </source>
</evidence>
<dbReference type="PANTHER" id="PTHR44329">
    <property type="entry name" value="SERINE/THREONINE-PROTEIN KINASE TNNI3K-RELATED"/>
    <property type="match status" value="1"/>
</dbReference>
<comment type="caution">
    <text evidence="2">The sequence shown here is derived from an EMBL/GenBank/DDBJ whole genome shotgun (WGS) entry which is preliminary data.</text>
</comment>
<dbReference type="STRING" id="44941.A0A397UNB9"/>
<dbReference type="GO" id="GO:0004674">
    <property type="term" value="F:protein serine/threonine kinase activity"/>
    <property type="evidence" value="ECO:0007669"/>
    <property type="project" value="TreeGrafter"/>
</dbReference>
<name>A0A397UNB9_9GLOM</name>
<dbReference type="OrthoDB" id="840771at2759"/>
<organism evidence="2 3">
    <name type="scientific">Gigaspora rosea</name>
    <dbReference type="NCBI Taxonomy" id="44941"/>
    <lineage>
        <taxon>Eukaryota</taxon>
        <taxon>Fungi</taxon>
        <taxon>Fungi incertae sedis</taxon>
        <taxon>Mucoromycota</taxon>
        <taxon>Glomeromycotina</taxon>
        <taxon>Glomeromycetes</taxon>
        <taxon>Diversisporales</taxon>
        <taxon>Gigasporaceae</taxon>
        <taxon>Gigaspora</taxon>
    </lineage>
</organism>
<dbReference type="AlphaFoldDB" id="A0A397UNB9"/>
<dbReference type="InterPro" id="IPR001245">
    <property type="entry name" value="Ser-Thr/Tyr_kinase_cat_dom"/>
</dbReference>
<proteinExistence type="predicted"/>
<dbReference type="EMBL" id="QKWP01001269">
    <property type="protein sequence ID" value="RIB10289.1"/>
    <property type="molecule type" value="Genomic_DNA"/>
</dbReference>
<dbReference type="GO" id="GO:0005524">
    <property type="term" value="F:ATP binding"/>
    <property type="evidence" value="ECO:0007669"/>
    <property type="project" value="InterPro"/>
</dbReference>
<keyword evidence="3" id="KW-1185">Reference proteome</keyword>